<accession>A0AAW1DJB8</accession>
<evidence type="ECO:0000313" key="2">
    <source>
        <dbReference type="EMBL" id="KAK9511131.1"/>
    </source>
</evidence>
<feature type="region of interest" description="Disordered" evidence="1">
    <location>
        <begin position="1"/>
        <end position="42"/>
    </location>
</feature>
<evidence type="ECO:0000313" key="3">
    <source>
        <dbReference type="Proteomes" id="UP001461498"/>
    </source>
</evidence>
<feature type="compositionally biased region" description="Basic and acidic residues" evidence="1">
    <location>
        <begin position="31"/>
        <end position="42"/>
    </location>
</feature>
<proteinExistence type="predicted"/>
<comment type="caution">
    <text evidence="2">The sequence shown here is derived from an EMBL/GenBank/DDBJ whole genome shotgun (WGS) entry which is preliminary data.</text>
</comment>
<organism evidence="2 3">
    <name type="scientific">Rhynocoris fuscipes</name>
    <dbReference type="NCBI Taxonomy" id="488301"/>
    <lineage>
        <taxon>Eukaryota</taxon>
        <taxon>Metazoa</taxon>
        <taxon>Ecdysozoa</taxon>
        <taxon>Arthropoda</taxon>
        <taxon>Hexapoda</taxon>
        <taxon>Insecta</taxon>
        <taxon>Pterygota</taxon>
        <taxon>Neoptera</taxon>
        <taxon>Paraneoptera</taxon>
        <taxon>Hemiptera</taxon>
        <taxon>Heteroptera</taxon>
        <taxon>Panheteroptera</taxon>
        <taxon>Cimicomorpha</taxon>
        <taxon>Reduviidae</taxon>
        <taxon>Harpactorinae</taxon>
        <taxon>Harpactorini</taxon>
        <taxon>Rhynocoris</taxon>
    </lineage>
</organism>
<feature type="compositionally biased region" description="Basic and acidic residues" evidence="1">
    <location>
        <begin position="1"/>
        <end position="10"/>
    </location>
</feature>
<protein>
    <submittedName>
        <fullName evidence="2">Uncharacterized protein</fullName>
    </submittedName>
</protein>
<dbReference type="Proteomes" id="UP001461498">
    <property type="component" value="Unassembled WGS sequence"/>
</dbReference>
<keyword evidence="3" id="KW-1185">Reference proteome</keyword>
<reference evidence="2 3" key="1">
    <citation type="submission" date="2022-12" db="EMBL/GenBank/DDBJ databases">
        <title>Chromosome-level genome assembly of true bugs.</title>
        <authorList>
            <person name="Ma L."/>
            <person name="Li H."/>
        </authorList>
    </citation>
    <scope>NUCLEOTIDE SEQUENCE [LARGE SCALE GENOMIC DNA]</scope>
    <source>
        <strain evidence="2">Lab_2022b</strain>
    </source>
</reference>
<feature type="compositionally biased region" description="Acidic residues" evidence="1">
    <location>
        <begin position="12"/>
        <end position="22"/>
    </location>
</feature>
<gene>
    <name evidence="2" type="ORF">O3M35_005752</name>
</gene>
<sequence>MELSKKKLTEFNEADFSEEQTDEQNGSQGPLREDGNDIEDSKYDLDNLADDAISYKISIHYYNMAAIVFITNYLL</sequence>
<name>A0AAW1DJB8_9HEMI</name>
<dbReference type="EMBL" id="JAPXFL010000002">
    <property type="protein sequence ID" value="KAK9511131.1"/>
    <property type="molecule type" value="Genomic_DNA"/>
</dbReference>
<evidence type="ECO:0000256" key="1">
    <source>
        <dbReference type="SAM" id="MobiDB-lite"/>
    </source>
</evidence>
<dbReference type="AlphaFoldDB" id="A0AAW1DJB8"/>